<dbReference type="PANTHER" id="PTHR34473:SF2">
    <property type="entry name" value="UPF0699 TRANSMEMBRANE PROTEIN YDBT"/>
    <property type="match status" value="1"/>
</dbReference>
<proteinExistence type="predicted"/>
<name>A0A0R2MTT2_9LACO</name>
<evidence type="ECO:0000313" key="3">
    <source>
        <dbReference type="EMBL" id="KRO16913.1"/>
    </source>
</evidence>
<comment type="caution">
    <text evidence="3">The sequence shown here is derived from an EMBL/GenBank/DDBJ whole genome shotgun (WGS) entry which is preliminary data.</text>
</comment>
<feature type="transmembrane region" description="Helical" evidence="1">
    <location>
        <begin position="29"/>
        <end position="49"/>
    </location>
</feature>
<feature type="transmembrane region" description="Helical" evidence="1">
    <location>
        <begin position="327"/>
        <end position="344"/>
    </location>
</feature>
<feature type="transmembrane region" description="Helical" evidence="1">
    <location>
        <begin position="350"/>
        <end position="370"/>
    </location>
</feature>
<evidence type="ECO:0000313" key="4">
    <source>
        <dbReference type="Proteomes" id="UP000050969"/>
    </source>
</evidence>
<dbReference type="STRING" id="1293598.IV56_GL000600"/>
<dbReference type="PANTHER" id="PTHR34473">
    <property type="entry name" value="UPF0699 TRANSMEMBRANE PROTEIN YDBS"/>
    <property type="match status" value="1"/>
</dbReference>
<feature type="transmembrane region" description="Helical" evidence="1">
    <location>
        <begin position="187"/>
        <end position="211"/>
    </location>
</feature>
<keyword evidence="1" id="KW-1133">Transmembrane helix</keyword>
<dbReference type="InterPro" id="IPR014529">
    <property type="entry name" value="UCP026631"/>
</dbReference>
<sequence length="460" mass="51738">MDRFLRQVGLVALIGVVNSLIRGGWLVGFLTVVGVLALAAIVALWRWLFFRYGIANGVLTIQNGLIAKKVTHIPLANIQTIQQKQWFFFKPFHVVELSIETSGHDSGRPEAMLPAVDESVLAALKQTDTVAAATPELAYTISSSDLNQYAWTSLGVIPILLGALWLFGRLDDLLPKAWIRQAQNQLLTLGIFLIVGLVMLFLILGLVVSYLNQLQKYYRFSLSVQSGKLVTERGFFQRNQVSVAPDRIQALRFNQNIIRQWLHLFTVQALTASKAADDQANSNLVMIPVLKENRLLQTVQPFVNWSPVAYPEATKVPSSTYWRYSRNMMLGNGIFVAIILFIVRQWTSPLWWSLAVIWLLVVALQGLYAARQGAIGFNQQLLVAQVGHAFGRSRYVVPRNKVQSLVLQQPILLRHTLVHVVINVRHGNSNQEITIKYLPKSVGKLVWQWYAPSLPNPMVD</sequence>
<dbReference type="PIRSF" id="PIRSF026631">
    <property type="entry name" value="UCP026631"/>
    <property type="match status" value="1"/>
</dbReference>
<feature type="transmembrane region" description="Helical" evidence="1">
    <location>
        <begin position="149"/>
        <end position="167"/>
    </location>
</feature>
<dbReference type="PATRIC" id="fig|1293598.4.peg.642"/>
<keyword evidence="1" id="KW-0472">Membrane</keyword>
<reference evidence="3 4" key="1">
    <citation type="journal article" date="2015" name="Genome Announc.">
        <title>Expanding the biotechnology potential of lactobacilli through comparative genomics of 213 strains and associated genera.</title>
        <authorList>
            <person name="Sun Z."/>
            <person name="Harris H.M."/>
            <person name="McCann A."/>
            <person name="Guo C."/>
            <person name="Argimon S."/>
            <person name="Zhang W."/>
            <person name="Yang X."/>
            <person name="Jeffery I.B."/>
            <person name="Cooney J.C."/>
            <person name="Kagawa T.F."/>
            <person name="Liu W."/>
            <person name="Song Y."/>
            <person name="Salvetti E."/>
            <person name="Wrobel A."/>
            <person name="Rasinkangas P."/>
            <person name="Parkhill J."/>
            <person name="Rea M.C."/>
            <person name="O'Sullivan O."/>
            <person name="Ritari J."/>
            <person name="Douillard F.P."/>
            <person name="Paul Ross R."/>
            <person name="Yang R."/>
            <person name="Briner A.E."/>
            <person name="Felis G.E."/>
            <person name="de Vos W.M."/>
            <person name="Barrangou R."/>
            <person name="Klaenhammer T.R."/>
            <person name="Caufield P.W."/>
            <person name="Cui Y."/>
            <person name="Zhang H."/>
            <person name="O'Toole P.W."/>
        </authorList>
    </citation>
    <scope>NUCLEOTIDE SEQUENCE [LARGE SCALE GENOMIC DNA]</scope>
    <source>
        <strain evidence="3 4">DSM 24301</strain>
    </source>
</reference>
<feature type="domain" description="YdbS-like PH" evidence="2">
    <location>
        <begin position="47"/>
        <end position="125"/>
    </location>
</feature>
<dbReference type="Pfam" id="PF03703">
    <property type="entry name" value="bPH_2"/>
    <property type="match status" value="3"/>
</dbReference>
<gene>
    <name evidence="3" type="ORF">IV56_GL000600</name>
</gene>
<feature type="domain" description="YdbS-like PH" evidence="2">
    <location>
        <begin position="389"/>
        <end position="449"/>
    </location>
</feature>
<dbReference type="AlphaFoldDB" id="A0A0R2MTT2"/>
<organism evidence="3 4">
    <name type="scientific">Lacticaseibacillus saniviri JCM 17471 = DSM 24301</name>
    <dbReference type="NCBI Taxonomy" id="1293598"/>
    <lineage>
        <taxon>Bacteria</taxon>
        <taxon>Bacillati</taxon>
        <taxon>Bacillota</taxon>
        <taxon>Bacilli</taxon>
        <taxon>Lactobacillales</taxon>
        <taxon>Lactobacillaceae</taxon>
        <taxon>Lacticaseibacillus</taxon>
    </lineage>
</organism>
<dbReference type="EMBL" id="JQCE01000027">
    <property type="protein sequence ID" value="KRO16913.1"/>
    <property type="molecule type" value="Genomic_DNA"/>
</dbReference>
<evidence type="ECO:0000259" key="2">
    <source>
        <dbReference type="Pfam" id="PF03703"/>
    </source>
</evidence>
<keyword evidence="1" id="KW-0812">Transmembrane</keyword>
<dbReference type="InterPro" id="IPR005182">
    <property type="entry name" value="YdbS-like_PH"/>
</dbReference>
<protein>
    <submittedName>
        <fullName evidence="3">Membrane protein</fullName>
    </submittedName>
</protein>
<evidence type="ECO:0000256" key="1">
    <source>
        <dbReference type="SAM" id="Phobius"/>
    </source>
</evidence>
<feature type="domain" description="YdbS-like PH" evidence="2">
    <location>
        <begin position="217"/>
        <end position="287"/>
    </location>
</feature>
<dbReference type="Proteomes" id="UP000050969">
    <property type="component" value="Unassembled WGS sequence"/>
</dbReference>
<keyword evidence="4" id="KW-1185">Reference proteome</keyword>
<accession>A0A0R2MTT2</accession>